<keyword evidence="4" id="KW-0720">Serine protease</keyword>
<feature type="signal peptide" evidence="5">
    <location>
        <begin position="1"/>
        <end position="17"/>
    </location>
</feature>
<feature type="domain" description="Peptidase S49" evidence="6">
    <location>
        <begin position="351"/>
        <end position="497"/>
    </location>
</feature>
<dbReference type="EMBL" id="JAPDDT010000002">
    <property type="protein sequence ID" value="MCW1922470.1"/>
    <property type="molecule type" value="Genomic_DNA"/>
</dbReference>
<feature type="domain" description="Peptidase S49" evidence="6">
    <location>
        <begin position="101"/>
        <end position="247"/>
    </location>
</feature>
<dbReference type="Proteomes" id="UP001320876">
    <property type="component" value="Unassembled WGS sequence"/>
</dbReference>
<dbReference type="PANTHER" id="PTHR33209:SF1">
    <property type="entry name" value="PEPTIDASE S49 DOMAIN-CONTAINING PROTEIN"/>
    <property type="match status" value="1"/>
</dbReference>
<dbReference type="InterPro" id="IPR047217">
    <property type="entry name" value="S49_SppA_67K_type_N"/>
</dbReference>
<evidence type="ECO:0000259" key="6">
    <source>
        <dbReference type="Pfam" id="PF01343"/>
    </source>
</evidence>
<proteinExistence type="inferred from homology"/>
<dbReference type="Gene3D" id="6.20.330.10">
    <property type="match status" value="2"/>
</dbReference>
<dbReference type="InterPro" id="IPR029045">
    <property type="entry name" value="ClpP/crotonase-like_dom_sf"/>
</dbReference>
<feature type="chain" id="PRO_5045721278" evidence="5">
    <location>
        <begin position="18"/>
        <end position="593"/>
    </location>
</feature>
<dbReference type="PIRSF" id="PIRSF001217">
    <property type="entry name" value="Protease_4_SppA"/>
    <property type="match status" value="1"/>
</dbReference>
<dbReference type="InterPro" id="IPR004634">
    <property type="entry name" value="Pept_S49_pIV"/>
</dbReference>
<evidence type="ECO:0000256" key="5">
    <source>
        <dbReference type="SAM" id="SignalP"/>
    </source>
</evidence>
<name>A0ABT3GFT6_9BACT</name>
<dbReference type="Gene3D" id="3.90.226.10">
    <property type="entry name" value="2-enoyl-CoA Hydratase, Chain A, domain 1"/>
    <property type="match status" value="2"/>
</dbReference>
<evidence type="ECO:0000256" key="4">
    <source>
        <dbReference type="ARBA" id="ARBA00022825"/>
    </source>
</evidence>
<keyword evidence="2" id="KW-0645">Protease</keyword>
<comment type="caution">
    <text evidence="7">The sequence shown here is derived from an EMBL/GenBank/DDBJ whole genome shotgun (WGS) entry which is preliminary data.</text>
</comment>
<dbReference type="PANTHER" id="PTHR33209">
    <property type="entry name" value="PROTEASE 4"/>
    <property type="match status" value="1"/>
</dbReference>
<keyword evidence="5" id="KW-0732">Signal</keyword>
<dbReference type="InterPro" id="IPR002142">
    <property type="entry name" value="Peptidase_S49"/>
</dbReference>
<evidence type="ECO:0000256" key="3">
    <source>
        <dbReference type="ARBA" id="ARBA00022801"/>
    </source>
</evidence>
<dbReference type="Pfam" id="PF01343">
    <property type="entry name" value="Peptidase_S49"/>
    <property type="match status" value="2"/>
</dbReference>
<evidence type="ECO:0000256" key="2">
    <source>
        <dbReference type="ARBA" id="ARBA00022670"/>
    </source>
</evidence>
<protein>
    <submittedName>
        <fullName evidence="7">S49 family peptidase</fullName>
    </submittedName>
</protein>
<sequence>MKTTTALSLLAALPLAAAEEKPVVAIYDLEGAISESGRPEASLLGGLGMEATRPLTLFDLTRSLKKAAADPNVKAVVVDTDDAELGLSQLQELHRRLQAVRAAGKDVWLYTDSLGNGTALLGSAANHFTLMPEGDVSLSGLYSESMYFKGLLDKAGVVADVIHIGDFKSFGEEFYRTGPSDFAKQQQEELIGGIFDQLIAGISEGRKVPAEKIRSLVDLGTFTAQQAKEAGLVDELKHRTDFAAAVKAAYEGAKFDREYALPDLDGPEISGMFDIFKLMFESDKSKAGKTDYIAVVPFEGEISNESIAPIRTQILKLLHDDHAKALVLRVDSPGGSALASEVLWEATDEWKASGRPFVVSMGGVAASGGYYISSGADRIFAEEGTITGSIGVVGMKLVLGGAMEKLGITTHATQRGKNAGAQSMFHPFTEEEAKLVRDSMVQVYGTFKKRIEAGRGTRLKGELEGMAGGRVFTGKRALELGLVDELGGLGEAIAFASGKCGVDADAIKLVPEPKSPLEGLFAPPEKPTGDEIVKMGRSISPVAEAVTAALGDAKLAALPKPAREAVSRVLERIESCSDSAIQLIGPEVSIPLK</sequence>
<comment type="similarity">
    <text evidence="1">Belongs to the peptidase S49 family.</text>
</comment>
<evidence type="ECO:0000313" key="8">
    <source>
        <dbReference type="Proteomes" id="UP001320876"/>
    </source>
</evidence>
<keyword evidence="3" id="KW-0378">Hydrolase</keyword>
<dbReference type="CDD" id="cd07023">
    <property type="entry name" value="S49_Sppa_N_C"/>
    <property type="match status" value="1"/>
</dbReference>
<dbReference type="SUPFAM" id="SSF52096">
    <property type="entry name" value="ClpP/crotonase"/>
    <property type="match status" value="2"/>
</dbReference>
<keyword evidence="8" id="KW-1185">Reference proteome</keyword>
<evidence type="ECO:0000256" key="1">
    <source>
        <dbReference type="ARBA" id="ARBA00008683"/>
    </source>
</evidence>
<dbReference type="CDD" id="cd07018">
    <property type="entry name" value="S49_SppA_67K_type"/>
    <property type="match status" value="1"/>
</dbReference>
<accession>A0ABT3GFT6</accession>
<gene>
    <name evidence="7" type="ORF">OKA05_07880</name>
</gene>
<dbReference type="InterPro" id="IPR047272">
    <property type="entry name" value="S49_SppA_C"/>
</dbReference>
<organism evidence="7 8">
    <name type="scientific">Luteolibacter arcticus</name>
    <dbReference type="NCBI Taxonomy" id="1581411"/>
    <lineage>
        <taxon>Bacteria</taxon>
        <taxon>Pseudomonadati</taxon>
        <taxon>Verrucomicrobiota</taxon>
        <taxon>Verrucomicrobiia</taxon>
        <taxon>Verrucomicrobiales</taxon>
        <taxon>Verrucomicrobiaceae</taxon>
        <taxon>Luteolibacter</taxon>
    </lineage>
</organism>
<dbReference type="RefSeq" id="WP_264486577.1">
    <property type="nucleotide sequence ID" value="NZ_JAPDDT010000002.1"/>
</dbReference>
<reference evidence="7 8" key="1">
    <citation type="submission" date="2022-10" db="EMBL/GenBank/DDBJ databases">
        <title>Luteolibacter arcticus strain CCTCC AB 2014275, whole genome shotgun sequencing project.</title>
        <authorList>
            <person name="Zhao G."/>
            <person name="Shen L."/>
        </authorList>
    </citation>
    <scope>NUCLEOTIDE SEQUENCE [LARGE SCALE GENOMIC DNA]</scope>
    <source>
        <strain evidence="7 8">CCTCC AB 2014275</strain>
    </source>
</reference>
<evidence type="ECO:0000313" key="7">
    <source>
        <dbReference type="EMBL" id="MCW1922470.1"/>
    </source>
</evidence>